<dbReference type="InterPro" id="IPR002938">
    <property type="entry name" value="FAD-bd"/>
</dbReference>
<evidence type="ECO:0000313" key="2">
    <source>
        <dbReference type="EMBL" id="SBS35632.1"/>
    </source>
</evidence>
<sequence>MTVGSCQVFDVAVLGGGPAGLVSALLMRRNGYKVAVLSRPSNTGEKVGESMPAATNLLLKKLGLPLLDTHTHDLITGTQCYWAGHLTQQDGLTFLHGCDWRLNRNAFEKMLAEQARESGVQFVEQTLLHLYKEKTNWLLITDKEQSFQADFIIDASGRSTMMSRLLSIKKEKGAPLVALWSSAVLDDATYKTLSQQTFIESQADGWWYAARLPQKRLIAIFHTSAEYAATLHKHPHLWQTKLANTQLISKHIPIDPVIHAERHINNARDTRLKAYYGTGWAACGDAALSFDPLSSQGIYNALASAAMLYKALLSNNRDSALIAYQQQLNQVANIYQQKRQQYYQQAYHEFQTEFWKKQLKENIRKTVAN</sequence>
<evidence type="ECO:0000313" key="3">
    <source>
        <dbReference type="Proteomes" id="UP000092544"/>
    </source>
</evidence>
<dbReference type="Pfam" id="PF01494">
    <property type="entry name" value="FAD_binding_3"/>
    <property type="match status" value="1"/>
</dbReference>
<keyword evidence="2" id="KW-0560">Oxidoreductase</keyword>
<dbReference type="GO" id="GO:0071949">
    <property type="term" value="F:FAD binding"/>
    <property type="evidence" value="ECO:0007669"/>
    <property type="project" value="InterPro"/>
</dbReference>
<reference evidence="2 3" key="1">
    <citation type="submission" date="2016-06" db="EMBL/GenBank/DDBJ databases">
        <authorList>
            <person name="Kjaerup R.B."/>
            <person name="Dalgaard T.S."/>
            <person name="Juul-Madsen H.R."/>
        </authorList>
    </citation>
    <scope>NUCLEOTIDE SEQUENCE [LARGE SCALE GENOMIC DNA]</scope>
    <source>
        <strain evidence="2 3">CECT 8886</strain>
    </source>
</reference>
<dbReference type="InterPro" id="IPR050816">
    <property type="entry name" value="Flavin-dep_Halogenase_NPB"/>
</dbReference>
<dbReference type="PRINTS" id="PR00420">
    <property type="entry name" value="RNGMNOXGNASE"/>
</dbReference>
<dbReference type="InterPro" id="IPR036188">
    <property type="entry name" value="FAD/NAD-bd_sf"/>
</dbReference>
<dbReference type="PANTHER" id="PTHR43747">
    <property type="entry name" value="FAD-BINDING PROTEIN"/>
    <property type="match status" value="1"/>
</dbReference>
<proteinExistence type="predicted"/>
<dbReference type="OrthoDB" id="6310849at2"/>
<accession>A0A1A8TP29</accession>
<dbReference type="Proteomes" id="UP000092544">
    <property type="component" value="Unassembled WGS sequence"/>
</dbReference>
<dbReference type="EC" id="1.-.-.-" evidence="2"/>
<evidence type="ECO:0000259" key="1">
    <source>
        <dbReference type="Pfam" id="PF01494"/>
    </source>
</evidence>
<dbReference type="EMBL" id="FLOB01000010">
    <property type="protein sequence ID" value="SBS35632.1"/>
    <property type="molecule type" value="Genomic_DNA"/>
</dbReference>
<dbReference type="STRING" id="1792290.MSP8886_03432"/>
<organism evidence="2 3">
    <name type="scientific">Marinomonas spartinae</name>
    <dbReference type="NCBI Taxonomy" id="1792290"/>
    <lineage>
        <taxon>Bacteria</taxon>
        <taxon>Pseudomonadati</taxon>
        <taxon>Pseudomonadota</taxon>
        <taxon>Gammaproteobacteria</taxon>
        <taxon>Oceanospirillales</taxon>
        <taxon>Oceanospirillaceae</taxon>
        <taxon>Marinomonas</taxon>
    </lineage>
</organism>
<keyword evidence="3" id="KW-1185">Reference proteome</keyword>
<feature type="domain" description="FAD-binding" evidence="1">
    <location>
        <begin position="10"/>
        <end position="331"/>
    </location>
</feature>
<gene>
    <name evidence="2" type="primary">lodB_1</name>
    <name evidence="2" type="ORF">MSP8886_03432</name>
</gene>
<dbReference type="Gene3D" id="3.30.9.100">
    <property type="match status" value="1"/>
</dbReference>
<name>A0A1A8TP29_9GAMM</name>
<protein>
    <submittedName>
        <fullName evidence="2">Putative FAD-dependent oxidoreductase LodB</fullName>
        <ecNumber evidence="2">1.-.-.-</ecNumber>
    </submittedName>
</protein>
<dbReference type="PANTHER" id="PTHR43747:SF1">
    <property type="entry name" value="SLR1998 PROTEIN"/>
    <property type="match status" value="1"/>
</dbReference>
<dbReference type="GO" id="GO:0016491">
    <property type="term" value="F:oxidoreductase activity"/>
    <property type="evidence" value="ECO:0007669"/>
    <property type="project" value="UniProtKB-KW"/>
</dbReference>
<dbReference type="RefSeq" id="WP_067018650.1">
    <property type="nucleotide sequence ID" value="NZ_FLOB01000010.1"/>
</dbReference>
<dbReference type="AlphaFoldDB" id="A0A1A8TP29"/>
<dbReference type="Gene3D" id="3.50.50.60">
    <property type="entry name" value="FAD/NAD(P)-binding domain"/>
    <property type="match status" value="1"/>
</dbReference>
<dbReference type="SUPFAM" id="SSF51905">
    <property type="entry name" value="FAD/NAD(P)-binding domain"/>
    <property type="match status" value="1"/>
</dbReference>